<feature type="domain" description="Major facilitator superfamily (MFS) profile" evidence="8">
    <location>
        <begin position="63"/>
        <end position="511"/>
    </location>
</feature>
<dbReference type="GO" id="GO:0022857">
    <property type="term" value="F:transmembrane transporter activity"/>
    <property type="evidence" value="ECO:0007669"/>
    <property type="project" value="InterPro"/>
</dbReference>
<feature type="transmembrane region" description="Helical" evidence="7">
    <location>
        <begin position="422"/>
        <end position="440"/>
    </location>
</feature>
<accession>A0AA39QTF8</accession>
<dbReference type="PANTHER" id="PTHR23501">
    <property type="entry name" value="MAJOR FACILITATOR SUPERFAMILY"/>
    <property type="match status" value="1"/>
</dbReference>
<keyword evidence="5 7" id="KW-0472">Membrane</keyword>
<comment type="subcellular location">
    <subcellularLocation>
        <location evidence="1">Membrane</location>
        <topology evidence="1">Multi-pass membrane protein</topology>
    </subcellularLocation>
</comment>
<feature type="transmembrane region" description="Helical" evidence="7">
    <location>
        <begin position="259"/>
        <end position="278"/>
    </location>
</feature>
<dbReference type="AlphaFoldDB" id="A0AA39QTF8"/>
<keyword evidence="2" id="KW-0813">Transport</keyword>
<dbReference type="Pfam" id="PF06609">
    <property type="entry name" value="TRI12"/>
    <property type="match status" value="1"/>
</dbReference>
<feature type="transmembrane region" description="Helical" evidence="7">
    <location>
        <begin position="188"/>
        <end position="208"/>
    </location>
</feature>
<evidence type="ECO:0000259" key="8">
    <source>
        <dbReference type="PROSITE" id="PS50850"/>
    </source>
</evidence>
<dbReference type="PANTHER" id="PTHR23501:SF109">
    <property type="entry name" value="MAJOR FACILITATOR SUPERFAMILY (MFS) PROFILE DOMAIN-CONTAINING PROTEIN-RELATED"/>
    <property type="match status" value="1"/>
</dbReference>
<evidence type="ECO:0000256" key="2">
    <source>
        <dbReference type="ARBA" id="ARBA00022448"/>
    </source>
</evidence>
<feature type="transmembrane region" description="Helical" evidence="7">
    <location>
        <begin position="327"/>
        <end position="349"/>
    </location>
</feature>
<dbReference type="SUPFAM" id="SSF103473">
    <property type="entry name" value="MFS general substrate transporter"/>
    <property type="match status" value="1"/>
</dbReference>
<evidence type="ECO:0000313" key="9">
    <source>
        <dbReference type="EMBL" id="KAK0507413.1"/>
    </source>
</evidence>
<dbReference type="GO" id="GO:0005886">
    <property type="term" value="C:plasma membrane"/>
    <property type="evidence" value="ECO:0007669"/>
    <property type="project" value="TreeGrafter"/>
</dbReference>
<feature type="compositionally biased region" description="Basic and acidic residues" evidence="6">
    <location>
        <begin position="26"/>
        <end position="47"/>
    </location>
</feature>
<keyword evidence="3 7" id="KW-0812">Transmembrane</keyword>
<dbReference type="PROSITE" id="PS50850">
    <property type="entry name" value="MFS"/>
    <property type="match status" value="1"/>
</dbReference>
<dbReference type="InterPro" id="IPR010573">
    <property type="entry name" value="MFS_Str1/Tri12-like"/>
</dbReference>
<reference evidence="9" key="1">
    <citation type="submission" date="2023-03" db="EMBL/GenBank/DDBJ databases">
        <title>Complete genome of Cladonia borealis.</title>
        <authorList>
            <person name="Park H."/>
        </authorList>
    </citation>
    <scope>NUCLEOTIDE SEQUENCE</scope>
    <source>
        <strain evidence="9">ANT050790</strain>
    </source>
</reference>
<feature type="transmembrane region" description="Helical" evidence="7">
    <location>
        <begin position="290"/>
        <end position="307"/>
    </location>
</feature>
<feature type="transmembrane region" description="Helical" evidence="7">
    <location>
        <begin position="552"/>
        <end position="571"/>
    </location>
</feature>
<evidence type="ECO:0000256" key="6">
    <source>
        <dbReference type="SAM" id="MobiDB-lite"/>
    </source>
</evidence>
<comment type="caution">
    <text evidence="9">The sequence shown here is derived from an EMBL/GenBank/DDBJ whole genome shotgun (WGS) entry which is preliminary data.</text>
</comment>
<dbReference type="EMBL" id="JAFEKC020000024">
    <property type="protein sequence ID" value="KAK0507413.1"/>
    <property type="molecule type" value="Genomic_DNA"/>
</dbReference>
<dbReference type="Gene3D" id="1.20.1250.20">
    <property type="entry name" value="MFS general substrate transporter like domains"/>
    <property type="match status" value="1"/>
</dbReference>
<feature type="transmembrane region" description="Helical" evidence="7">
    <location>
        <begin position="214"/>
        <end position="238"/>
    </location>
</feature>
<evidence type="ECO:0000256" key="7">
    <source>
        <dbReference type="SAM" id="Phobius"/>
    </source>
</evidence>
<evidence type="ECO:0000256" key="4">
    <source>
        <dbReference type="ARBA" id="ARBA00022989"/>
    </source>
</evidence>
<organism evidence="9 10">
    <name type="scientific">Cladonia borealis</name>
    <dbReference type="NCBI Taxonomy" id="184061"/>
    <lineage>
        <taxon>Eukaryota</taxon>
        <taxon>Fungi</taxon>
        <taxon>Dikarya</taxon>
        <taxon>Ascomycota</taxon>
        <taxon>Pezizomycotina</taxon>
        <taxon>Lecanoromycetes</taxon>
        <taxon>OSLEUM clade</taxon>
        <taxon>Lecanoromycetidae</taxon>
        <taxon>Lecanorales</taxon>
        <taxon>Lecanorineae</taxon>
        <taxon>Cladoniaceae</taxon>
        <taxon>Cladonia</taxon>
    </lineage>
</organism>
<feature type="transmembrane region" description="Helical" evidence="7">
    <location>
        <begin position="396"/>
        <end position="416"/>
    </location>
</feature>
<evidence type="ECO:0000256" key="3">
    <source>
        <dbReference type="ARBA" id="ARBA00022692"/>
    </source>
</evidence>
<sequence>MGSSSEISRTPPGEKTVVTSQIENVKTNERVPGHPGYYEKDGLRTYGDDEDHDHEPPMTFKRMMSLIAMAFLWTGSQIPVYIFGGIPPLIYGDIGGTDRWTWFVLANLLALAAVCPFVGSLSDLMGRRYVAIMGAILIIVGVAIASTAHSMNIFIAGMAIAGAGAGINELTALAVTSELAPTRKRGKYVAILVFTIVPFCPSVLWAQLIAEHAGWRYCGVLCGVWAAIGLIMTIIFYFPPPRVNSKGLTKKEIIKQVDFVGGFLSITGMLVFMAGLQWGGYQYSWKSAHVLVPLFVGFLLIVAFVVWEAKFAPYPMFPARIKQSPRILILTLIITCISGANFFSVLLFWPTQAFNVYGHDPVGVGIRGLPIGFSILAGAVIVLWLLSLFRGHNRELMIVSSIIMTAGIGSMASLTVDSLYRAWGLLVLAGLGIGGIVVPASIITTIICPDDLIATVAALTLAIRVIGGSIGYTTYYNVFVSKFTPNAIYYIGGAMELELGIVDPTVIKDAIVLTGASLLNEVALLPGIAGNTTAYEIVVGAGQLAYAESYKYVYLVSIAFGGISVIAACFLGNIDKYMDDHVAVVM</sequence>
<feature type="transmembrane region" description="Helical" evidence="7">
    <location>
        <begin position="66"/>
        <end position="90"/>
    </location>
</feature>
<keyword evidence="4 7" id="KW-1133">Transmembrane helix</keyword>
<evidence type="ECO:0000313" key="10">
    <source>
        <dbReference type="Proteomes" id="UP001166286"/>
    </source>
</evidence>
<feature type="transmembrane region" description="Helical" evidence="7">
    <location>
        <begin position="369"/>
        <end position="389"/>
    </location>
</feature>
<gene>
    <name evidence="9" type="ORF">JMJ35_010451</name>
</gene>
<dbReference type="Proteomes" id="UP001166286">
    <property type="component" value="Unassembled WGS sequence"/>
</dbReference>
<dbReference type="FunFam" id="1.20.1250.20:FF:000784">
    <property type="entry name" value="MFS drug efflux pump"/>
    <property type="match status" value="1"/>
</dbReference>
<name>A0AA39QTF8_9LECA</name>
<feature type="transmembrane region" description="Helical" evidence="7">
    <location>
        <begin position="452"/>
        <end position="475"/>
    </location>
</feature>
<protein>
    <recommendedName>
        <fullName evidence="8">Major facilitator superfamily (MFS) profile domain-containing protein</fullName>
    </recommendedName>
</protein>
<dbReference type="InterPro" id="IPR020846">
    <property type="entry name" value="MFS_dom"/>
</dbReference>
<proteinExistence type="predicted"/>
<feature type="region of interest" description="Disordered" evidence="6">
    <location>
        <begin position="1"/>
        <end position="54"/>
    </location>
</feature>
<evidence type="ECO:0000256" key="5">
    <source>
        <dbReference type="ARBA" id="ARBA00023136"/>
    </source>
</evidence>
<feature type="transmembrane region" description="Helical" evidence="7">
    <location>
        <begin position="153"/>
        <end position="176"/>
    </location>
</feature>
<evidence type="ECO:0000256" key="1">
    <source>
        <dbReference type="ARBA" id="ARBA00004141"/>
    </source>
</evidence>
<feature type="transmembrane region" description="Helical" evidence="7">
    <location>
        <begin position="129"/>
        <end position="147"/>
    </location>
</feature>
<keyword evidence="10" id="KW-1185">Reference proteome</keyword>
<dbReference type="InterPro" id="IPR036259">
    <property type="entry name" value="MFS_trans_sf"/>
</dbReference>
<feature type="transmembrane region" description="Helical" evidence="7">
    <location>
        <begin position="102"/>
        <end position="122"/>
    </location>
</feature>